<feature type="region of interest" description="Disordered" evidence="9">
    <location>
        <begin position="654"/>
        <end position="700"/>
    </location>
</feature>
<dbReference type="PROSITE" id="PS51192">
    <property type="entry name" value="HELICASE_ATP_BIND_1"/>
    <property type="match status" value="1"/>
</dbReference>
<dbReference type="PROSITE" id="PS00518">
    <property type="entry name" value="ZF_RING_1"/>
    <property type="match status" value="1"/>
</dbReference>
<feature type="region of interest" description="Disordered" evidence="9">
    <location>
        <begin position="1146"/>
        <end position="1172"/>
    </location>
</feature>
<keyword evidence="4" id="KW-0378">Hydrolase</keyword>
<dbReference type="CDD" id="cd18793">
    <property type="entry name" value="SF2_C_SNF"/>
    <property type="match status" value="1"/>
</dbReference>
<proteinExistence type="predicted"/>
<gene>
    <name evidence="13" type="ORF">PLOB_00000804</name>
</gene>
<dbReference type="InterPro" id="IPR049730">
    <property type="entry name" value="SNF2/RAD54-like_C"/>
</dbReference>
<name>A0ABN8N4U5_9CNID</name>
<accession>A0ABN8N4U5</accession>
<dbReference type="Gene3D" id="3.40.50.10810">
    <property type="entry name" value="Tandem AAA-ATPase domain"/>
    <property type="match status" value="2"/>
</dbReference>
<dbReference type="InterPro" id="IPR000330">
    <property type="entry name" value="SNF2_N"/>
</dbReference>
<sequence>MAEVANVTFAAENGSQIHGVVQNGSSTGEVKSDSCVLSSVMEKMDNRIENHENLAEGSVSCASHEGELFNEKEPVQNSEVDETRECHVQSTETANVPQHLPGNCIDMKGSELGKETNSSSHSSNSEKETAQISNTREDKQVCGTNVNFILDAGKCPADLQQSNNYSSSVGATKLFPCATQGTLQESCSLSDMCTTSTVNSIKGPPYYSPAENKMEIKQSCLDVPEEMESTSVMSETNDKSAAQANPITSDPQSILSVAPPKIPITLYSYPVLGLSSENCQNLVHTPATSPMPTTELNSSFVSAAINLAMKKVIPWAMPVTVSKSEDPKLSVVSSELLTTSTPMHMDCVKIPVAGNGQFAETPVPAPNVVTTSGSAAITQNLTNPCAETTASAAVRHVPENSTSSTSSASVSTDYGTIPAAEKFLFTETTVSSPKDISTSTVLMQTSVDPSIETAASSAVSQVPEISTAFPNFKPCEKCNSILVCSCPGTSGVSTQNSGDAALNTCSGSCQGECTCNGMGEDKKNGMDPSAPDVKPQIFPVVPLNELDQLFDSLVEYNKITKAEQPEAITTRLFPYQLHAVHWMMLRENNGDLAPFWSQVNKSTWFNKGTKMSTDRKPHSPKGGILADDMGLGKTLTVITLIMANHLNGQPMFSRKSSAHKRAASTSGEGMDCKPEKMLRKDSNSGDGDGDVMMEDKESVKQVTIKKKKDIADKKKRYLPDSKTLKQPGFKFRQMYLSKFSSKSIKKEKCKDKKDVHSPQTQHTPITIDEDDVLVGPWLSAGGNKKDAKVNSRPQSDDDHAATLIVCPLSVLSNWTDQICSHVHPDVSLQVYMYYGPERLRDVKFLRQQDIVLTTYPTLTNDYSRNDSPLHKIRWLRVILDEGHTIRNPQTRLTKAMAELEAKRRWVLTGTPIQNRLDDLWSVVKFLRVEPFDNKSWWNSALATSVRRGCQLAVNRLQKLLKHISIRRLKSDHDEGKPLVKLPPRTVVIQEVELSDEERKLYDAMQNHGQLIIARYLQDGTVLKKYAHCFAILMRLRQLCLHPSLCAKDSESLQHAQNLLQGLDDSDDDDLDADHDTQRLVNDLLVTLSSGVDEECSVCLDSLVEPVITRCAHVFCQQCIMDVITSETSAPNCPLCRAPVNENDLIKVPEKKKKKSTETEKPSEESGQSKTSSKLETLMKALCAIRDKDPSRKSLVVSQFTSFLDIVEDALKEQDFLFVRLDGRMTQEARARAIETFSDPSSSSPTVFLLSLTAGGVGLNLTAATRVFLLDPAWNPAVEEQCFDRSHRLGQTQEVIITKYIVTNSVEERMLSLQEKKRELMGQAFGMETQSQEDRRRQRVRDIKHLIGL</sequence>
<evidence type="ECO:0000259" key="10">
    <source>
        <dbReference type="PROSITE" id="PS50089"/>
    </source>
</evidence>
<keyword evidence="1" id="KW-0479">Metal-binding</keyword>
<dbReference type="PROSITE" id="PS51194">
    <property type="entry name" value="HELICASE_CTER"/>
    <property type="match status" value="1"/>
</dbReference>
<evidence type="ECO:0000256" key="4">
    <source>
        <dbReference type="ARBA" id="ARBA00022801"/>
    </source>
</evidence>
<evidence type="ECO:0000259" key="11">
    <source>
        <dbReference type="PROSITE" id="PS51192"/>
    </source>
</evidence>
<evidence type="ECO:0000259" key="12">
    <source>
        <dbReference type="PROSITE" id="PS51194"/>
    </source>
</evidence>
<evidence type="ECO:0000256" key="7">
    <source>
        <dbReference type="ARBA" id="ARBA00022840"/>
    </source>
</evidence>
<evidence type="ECO:0000256" key="2">
    <source>
        <dbReference type="ARBA" id="ARBA00022741"/>
    </source>
</evidence>
<evidence type="ECO:0000256" key="1">
    <source>
        <dbReference type="ARBA" id="ARBA00022723"/>
    </source>
</evidence>
<dbReference type="InterPro" id="IPR017907">
    <property type="entry name" value="Znf_RING_CS"/>
</dbReference>
<dbReference type="InterPro" id="IPR001841">
    <property type="entry name" value="Znf_RING"/>
</dbReference>
<dbReference type="InterPro" id="IPR013083">
    <property type="entry name" value="Znf_RING/FYVE/PHD"/>
</dbReference>
<feature type="compositionally biased region" description="Basic and acidic residues" evidence="9">
    <location>
        <begin position="124"/>
        <end position="136"/>
    </location>
</feature>
<dbReference type="Pfam" id="PF13923">
    <property type="entry name" value="zf-C3HC4_2"/>
    <property type="match status" value="1"/>
</dbReference>
<dbReference type="Gene3D" id="3.40.50.300">
    <property type="entry name" value="P-loop containing nucleotide triphosphate hydrolases"/>
    <property type="match status" value="1"/>
</dbReference>
<dbReference type="PANTHER" id="PTHR45626:SF17">
    <property type="entry name" value="HELICASE-LIKE TRANSCRIPTION FACTOR"/>
    <property type="match status" value="1"/>
</dbReference>
<evidence type="ECO:0008006" key="15">
    <source>
        <dbReference type="Google" id="ProtNLM"/>
    </source>
</evidence>
<dbReference type="Proteomes" id="UP001159405">
    <property type="component" value="Unassembled WGS sequence"/>
</dbReference>
<keyword evidence="14" id="KW-1185">Reference proteome</keyword>
<dbReference type="PANTHER" id="PTHR45626">
    <property type="entry name" value="TRANSCRIPTION TERMINATION FACTOR 2-RELATED"/>
    <property type="match status" value="1"/>
</dbReference>
<evidence type="ECO:0000313" key="14">
    <source>
        <dbReference type="Proteomes" id="UP001159405"/>
    </source>
</evidence>
<keyword evidence="3 8" id="KW-0863">Zinc-finger</keyword>
<keyword evidence="2" id="KW-0547">Nucleotide-binding</keyword>
<evidence type="ECO:0000256" key="8">
    <source>
        <dbReference type="PROSITE-ProRule" id="PRU00175"/>
    </source>
</evidence>
<dbReference type="InterPro" id="IPR014001">
    <property type="entry name" value="Helicase_ATP-bd"/>
</dbReference>
<dbReference type="SUPFAM" id="SSF57850">
    <property type="entry name" value="RING/U-box"/>
    <property type="match status" value="1"/>
</dbReference>
<keyword evidence="7" id="KW-0067">ATP-binding</keyword>
<feature type="domain" description="Helicase C-terminal" evidence="12">
    <location>
        <begin position="1176"/>
        <end position="1336"/>
    </location>
</feature>
<comment type="caution">
    <text evidence="13">The sequence shown here is derived from an EMBL/GenBank/DDBJ whole genome shotgun (WGS) entry which is preliminary data.</text>
</comment>
<dbReference type="SMART" id="SM00487">
    <property type="entry name" value="DEXDc"/>
    <property type="match status" value="1"/>
</dbReference>
<dbReference type="InterPro" id="IPR038718">
    <property type="entry name" value="SNF2-like_sf"/>
</dbReference>
<keyword evidence="6" id="KW-0862">Zinc</keyword>
<organism evidence="13 14">
    <name type="scientific">Porites lobata</name>
    <dbReference type="NCBI Taxonomy" id="104759"/>
    <lineage>
        <taxon>Eukaryota</taxon>
        <taxon>Metazoa</taxon>
        <taxon>Cnidaria</taxon>
        <taxon>Anthozoa</taxon>
        <taxon>Hexacorallia</taxon>
        <taxon>Scleractinia</taxon>
        <taxon>Fungiina</taxon>
        <taxon>Poritidae</taxon>
        <taxon>Porites</taxon>
    </lineage>
</organism>
<feature type="domain" description="Helicase ATP-binding" evidence="11">
    <location>
        <begin position="802"/>
        <end position="929"/>
    </location>
</feature>
<evidence type="ECO:0000313" key="13">
    <source>
        <dbReference type="EMBL" id="CAH3042993.1"/>
    </source>
</evidence>
<evidence type="ECO:0000256" key="5">
    <source>
        <dbReference type="ARBA" id="ARBA00022806"/>
    </source>
</evidence>
<evidence type="ECO:0000256" key="6">
    <source>
        <dbReference type="ARBA" id="ARBA00022833"/>
    </source>
</evidence>
<keyword evidence="5" id="KW-0347">Helicase</keyword>
<dbReference type="InterPro" id="IPR050628">
    <property type="entry name" value="SNF2_RAD54_helicase_TF"/>
</dbReference>
<feature type="compositionally biased region" description="Basic and acidic residues" evidence="9">
    <location>
        <begin position="670"/>
        <end position="683"/>
    </location>
</feature>
<dbReference type="Pfam" id="PF00176">
    <property type="entry name" value="SNF2-rel_dom"/>
    <property type="match status" value="1"/>
</dbReference>
<dbReference type="InterPro" id="IPR001650">
    <property type="entry name" value="Helicase_C-like"/>
</dbReference>
<reference evidence="13 14" key="1">
    <citation type="submission" date="2022-05" db="EMBL/GenBank/DDBJ databases">
        <authorList>
            <consortium name="Genoscope - CEA"/>
            <person name="William W."/>
        </authorList>
    </citation>
    <scope>NUCLEOTIDE SEQUENCE [LARGE SCALE GENOMIC DNA]</scope>
</reference>
<dbReference type="SUPFAM" id="SSF52540">
    <property type="entry name" value="P-loop containing nucleoside triphosphate hydrolases"/>
    <property type="match status" value="2"/>
</dbReference>
<dbReference type="SMART" id="SM00184">
    <property type="entry name" value="RING"/>
    <property type="match status" value="1"/>
</dbReference>
<dbReference type="PROSITE" id="PS50089">
    <property type="entry name" value="ZF_RING_2"/>
    <property type="match status" value="1"/>
</dbReference>
<dbReference type="Gene3D" id="3.30.40.10">
    <property type="entry name" value="Zinc/RING finger domain, C3HC4 (zinc finger)"/>
    <property type="match status" value="1"/>
</dbReference>
<dbReference type="Pfam" id="PF00271">
    <property type="entry name" value="Helicase_C"/>
    <property type="match status" value="1"/>
</dbReference>
<evidence type="ECO:0000256" key="9">
    <source>
        <dbReference type="SAM" id="MobiDB-lite"/>
    </source>
</evidence>
<feature type="domain" description="RING-type" evidence="10">
    <location>
        <begin position="1095"/>
        <end position="1136"/>
    </location>
</feature>
<dbReference type="EMBL" id="CALNXK010000010">
    <property type="protein sequence ID" value="CAH3042993.1"/>
    <property type="molecule type" value="Genomic_DNA"/>
</dbReference>
<dbReference type="SMART" id="SM00490">
    <property type="entry name" value="HELICc"/>
    <property type="match status" value="1"/>
</dbReference>
<protein>
    <recommendedName>
        <fullName evidence="15">Helicase-like transcription factor</fullName>
    </recommendedName>
</protein>
<evidence type="ECO:0000256" key="3">
    <source>
        <dbReference type="ARBA" id="ARBA00022771"/>
    </source>
</evidence>
<feature type="region of interest" description="Disordered" evidence="9">
    <location>
        <begin position="90"/>
        <end position="136"/>
    </location>
</feature>
<dbReference type="InterPro" id="IPR027417">
    <property type="entry name" value="P-loop_NTPase"/>
</dbReference>